<evidence type="ECO:0000256" key="1">
    <source>
        <dbReference type="ARBA" id="ARBA00022490"/>
    </source>
</evidence>
<keyword evidence="2 6" id="KW-0698">rRNA processing</keyword>
<feature type="region of interest" description="Disordered" evidence="7">
    <location>
        <begin position="1"/>
        <end position="20"/>
    </location>
</feature>
<keyword evidence="3 6" id="KW-0489">Methyltransferase</keyword>
<evidence type="ECO:0000256" key="5">
    <source>
        <dbReference type="ARBA" id="ARBA00022691"/>
    </source>
</evidence>
<name>A0AAV2VYT1_9VIBR</name>
<dbReference type="GO" id="GO:0070475">
    <property type="term" value="P:rRNA base methylation"/>
    <property type="evidence" value="ECO:0007669"/>
    <property type="project" value="TreeGrafter"/>
</dbReference>
<comment type="caution">
    <text evidence="8">The sequence shown here is derived from an EMBL/GenBank/DDBJ whole genome shotgun (WGS) entry which is preliminary data.</text>
</comment>
<dbReference type="HAMAP" id="MF_01848">
    <property type="entry name" value="23SrRNA_methyltr_F"/>
    <property type="match status" value="1"/>
</dbReference>
<proteinExistence type="inferred from homology"/>
<organism evidence="8 9">
    <name type="scientific">Vibrio nigripulchritudo SOn1</name>
    <dbReference type="NCBI Taxonomy" id="1238450"/>
    <lineage>
        <taxon>Bacteria</taxon>
        <taxon>Pseudomonadati</taxon>
        <taxon>Pseudomonadota</taxon>
        <taxon>Gammaproteobacteria</taxon>
        <taxon>Vibrionales</taxon>
        <taxon>Vibrionaceae</taxon>
        <taxon>Vibrio</taxon>
    </lineage>
</organism>
<dbReference type="PIRSF" id="PIRSF029038">
    <property type="entry name" value="Mtase_YbiN_prd"/>
    <property type="match status" value="1"/>
</dbReference>
<comment type="subcellular location">
    <subcellularLocation>
        <location evidence="6">Cytoplasm</location>
    </subcellularLocation>
</comment>
<sequence length="333" mass="37856">MPSKSHSKASDKTAKTKVTKKRFGALHKRNPHKGKYHFPSLCKASPELQKFVIKTVKGDESINFSDEQAVIALNRALLAKHYSVTKWDIPKGFLCPPLPGRADYIHHISDLLINVPKEYEVTGLDIGTGANGVYPIVGISHYNWVMRATDIDPKSVANVKKIADNNPSLKRNLSVELQSDPKCYFRNILKPDERVDFTMCNPPFHKSLQEAAKGTERKLKNLSQNRAKKGSELKSTASKLNFGGQKAELWCQGGEEKFIRNMAFESKHFAKQCLWFTTLVSKKDNVRPLRKALEKLEAHEVRIVEMTHGQKITRFVAWTFLDEHEQANWFVSK</sequence>
<evidence type="ECO:0000256" key="3">
    <source>
        <dbReference type="ARBA" id="ARBA00022603"/>
    </source>
</evidence>
<evidence type="ECO:0000313" key="9">
    <source>
        <dbReference type="Proteomes" id="UP000018211"/>
    </source>
</evidence>
<dbReference type="PANTHER" id="PTHR13393:SF0">
    <property type="entry name" value="RNA N6-ADENOSINE-METHYLTRANSFERASE METTL16"/>
    <property type="match status" value="1"/>
</dbReference>
<evidence type="ECO:0000256" key="6">
    <source>
        <dbReference type="HAMAP-Rule" id="MF_01848"/>
    </source>
</evidence>
<dbReference type="GO" id="GO:0005737">
    <property type="term" value="C:cytoplasm"/>
    <property type="evidence" value="ECO:0007669"/>
    <property type="project" value="UniProtKB-SubCell"/>
</dbReference>
<gene>
    <name evidence="6 8" type="primary">rlmF</name>
    <name evidence="8" type="ORF">VIBNISOn1_840045</name>
</gene>
<comment type="catalytic activity">
    <reaction evidence="6">
        <text>adenosine(1618) in 23S rRNA + S-adenosyl-L-methionine = N(6)-methyladenosine(1618) in 23S rRNA + S-adenosyl-L-homocysteine + H(+)</text>
        <dbReference type="Rhea" id="RHEA:16497"/>
        <dbReference type="Rhea" id="RHEA-COMP:10229"/>
        <dbReference type="Rhea" id="RHEA-COMP:10231"/>
        <dbReference type="ChEBI" id="CHEBI:15378"/>
        <dbReference type="ChEBI" id="CHEBI:57856"/>
        <dbReference type="ChEBI" id="CHEBI:59789"/>
        <dbReference type="ChEBI" id="CHEBI:74411"/>
        <dbReference type="ChEBI" id="CHEBI:74449"/>
        <dbReference type="EC" id="2.1.1.181"/>
    </reaction>
</comment>
<protein>
    <recommendedName>
        <fullName evidence="6">Ribosomal RNA large subunit methyltransferase F</fullName>
        <ecNumber evidence="6">2.1.1.181</ecNumber>
    </recommendedName>
    <alternativeName>
        <fullName evidence="6">23S rRNA mA1618 methyltransferase</fullName>
    </alternativeName>
    <alternativeName>
        <fullName evidence="6">rRNA adenine N-6-methyltransferase</fullName>
    </alternativeName>
</protein>
<dbReference type="InterPro" id="IPR029063">
    <property type="entry name" value="SAM-dependent_MTases_sf"/>
</dbReference>
<comment type="function">
    <text evidence="6">Specifically methylates the adenine in position 1618 of 23S rRNA.</text>
</comment>
<evidence type="ECO:0000256" key="4">
    <source>
        <dbReference type="ARBA" id="ARBA00022679"/>
    </source>
</evidence>
<dbReference type="InterPro" id="IPR010286">
    <property type="entry name" value="METTL16/RlmF"/>
</dbReference>
<dbReference type="SUPFAM" id="SSF53335">
    <property type="entry name" value="S-adenosyl-L-methionine-dependent methyltransferases"/>
    <property type="match status" value="1"/>
</dbReference>
<keyword evidence="1 6" id="KW-0963">Cytoplasm</keyword>
<keyword evidence="4 6" id="KW-0808">Transferase</keyword>
<accession>A0AAV2VYT1</accession>
<comment type="similarity">
    <text evidence="6">Belongs to the methyltransferase superfamily. METTL16/RlmF family.</text>
</comment>
<dbReference type="Gene3D" id="3.40.50.150">
    <property type="entry name" value="Vaccinia Virus protein VP39"/>
    <property type="match status" value="1"/>
</dbReference>
<keyword evidence="5 6" id="KW-0949">S-adenosyl-L-methionine</keyword>
<dbReference type="EMBL" id="CAOF01000180">
    <property type="protein sequence ID" value="CCO49640.1"/>
    <property type="molecule type" value="Genomic_DNA"/>
</dbReference>
<dbReference type="Pfam" id="PF05971">
    <property type="entry name" value="Methyltransf_10"/>
    <property type="match status" value="1"/>
</dbReference>
<dbReference type="CDD" id="cd02440">
    <property type="entry name" value="AdoMet_MTases"/>
    <property type="match status" value="1"/>
</dbReference>
<dbReference type="InterPro" id="IPR016909">
    <property type="entry name" value="rRNA_lsu_MeTfrase_F"/>
</dbReference>
<reference evidence="8 9" key="1">
    <citation type="journal article" date="2013" name="ISME J.">
        <title>Comparative genomics of pathogenic lineages of Vibrio nigripulchritudo identifies virulence-associated traits.</title>
        <authorList>
            <person name="Goudenege D."/>
            <person name="Labreuche Y."/>
            <person name="Krin E."/>
            <person name="Ansquer D."/>
            <person name="Mangenot S."/>
            <person name="Calteau A."/>
            <person name="Medigue C."/>
            <person name="Mazel D."/>
            <person name="Polz M.F."/>
            <person name="Le Roux F."/>
        </authorList>
    </citation>
    <scope>NUCLEOTIDE SEQUENCE [LARGE SCALE GENOMIC DNA]</scope>
    <source>
        <strain evidence="8 9">SOn1</strain>
    </source>
</reference>
<dbReference type="GO" id="GO:0052907">
    <property type="term" value="F:23S rRNA (adenine(1618)-N(6))-methyltransferase activity"/>
    <property type="evidence" value="ECO:0007669"/>
    <property type="project" value="UniProtKB-EC"/>
</dbReference>
<evidence type="ECO:0000256" key="7">
    <source>
        <dbReference type="SAM" id="MobiDB-lite"/>
    </source>
</evidence>
<evidence type="ECO:0000313" key="8">
    <source>
        <dbReference type="EMBL" id="CCO49640.1"/>
    </source>
</evidence>
<dbReference type="AlphaFoldDB" id="A0AAV2VYT1"/>
<dbReference type="Proteomes" id="UP000018211">
    <property type="component" value="Unassembled WGS sequence"/>
</dbReference>
<dbReference type="EC" id="2.1.1.181" evidence="6"/>
<dbReference type="RefSeq" id="WP_022613696.1">
    <property type="nucleotide sequence ID" value="NZ_LK391965.1"/>
</dbReference>
<evidence type="ECO:0000256" key="2">
    <source>
        <dbReference type="ARBA" id="ARBA00022552"/>
    </source>
</evidence>
<dbReference type="PANTHER" id="PTHR13393">
    <property type="entry name" value="SAM-DEPENDENT METHYLTRANSFERASE"/>
    <property type="match status" value="1"/>
</dbReference>
<dbReference type="NCBIfam" id="NF008725">
    <property type="entry name" value="PRK11727.1"/>
    <property type="match status" value="1"/>
</dbReference>